<comment type="caution">
    <text evidence="1">The sequence shown here is derived from an EMBL/GenBank/DDBJ whole genome shotgun (WGS) entry which is preliminary data.</text>
</comment>
<reference evidence="1" key="1">
    <citation type="submission" date="2021-01" db="EMBL/GenBank/DDBJ databases">
        <authorList>
            <consortium name="Genoscope - CEA"/>
            <person name="William W."/>
        </authorList>
    </citation>
    <scope>NUCLEOTIDE SEQUENCE</scope>
</reference>
<organism evidence="1 2">
    <name type="scientific">Paramecium primaurelia</name>
    <dbReference type="NCBI Taxonomy" id="5886"/>
    <lineage>
        <taxon>Eukaryota</taxon>
        <taxon>Sar</taxon>
        <taxon>Alveolata</taxon>
        <taxon>Ciliophora</taxon>
        <taxon>Intramacronucleata</taxon>
        <taxon>Oligohymenophorea</taxon>
        <taxon>Peniculida</taxon>
        <taxon>Parameciidae</taxon>
        <taxon>Paramecium</taxon>
    </lineage>
</organism>
<name>A0A8S1LLE2_PARPR</name>
<protein>
    <submittedName>
        <fullName evidence="1">Uncharacterized protein</fullName>
    </submittedName>
</protein>
<dbReference type="EMBL" id="CAJJDM010000039">
    <property type="protein sequence ID" value="CAD8067275.1"/>
    <property type="molecule type" value="Genomic_DNA"/>
</dbReference>
<dbReference type="AlphaFoldDB" id="A0A8S1LLE2"/>
<sequence length="128" mass="15335">MICKNQIQMIQDLSSKNLKILQIEVKKQLNLLLLEKNKYSLRIMSINMTKLKKIDFQQQIIQQQELQSLQKDNNNQKYLFFKISQFYNNSSIIIKLKINRKQITNLVLIRELSIQARLQLSQKIQNEQ</sequence>
<evidence type="ECO:0000313" key="2">
    <source>
        <dbReference type="Proteomes" id="UP000688137"/>
    </source>
</evidence>
<evidence type="ECO:0000313" key="1">
    <source>
        <dbReference type="EMBL" id="CAD8067275.1"/>
    </source>
</evidence>
<gene>
    <name evidence="1" type="ORF">PPRIM_AZ9-3.1.T0400199</name>
</gene>
<proteinExistence type="predicted"/>
<dbReference type="Proteomes" id="UP000688137">
    <property type="component" value="Unassembled WGS sequence"/>
</dbReference>
<keyword evidence="2" id="KW-1185">Reference proteome</keyword>
<accession>A0A8S1LLE2</accession>